<evidence type="ECO:0000313" key="2">
    <source>
        <dbReference type="EMBL" id="QOU20755.1"/>
    </source>
</evidence>
<feature type="region of interest" description="Disordered" evidence="1">
    <location>
        <begin position="30"/>
        <end position="51"/>
    </location>
</feature>
<reference evidence="2" key="1">
    <citation type="submission" date="2020-10" db="EMBL/GenBank/DDBJ databases">
        <authorList>
            <person name="Palmer J.M."/>
        </authorList>
    </citation>
    <scope>NUCLEOTIDE SEQUENCE</scope>
    <source>
        <strain evidence="2">UCD 2041</strain>
    </source>
</reference>
<gene>
    <name evidence="2" type="ORF">BRETT_000468</name>
</gene>
<accession>A0A871R9B5</accession>
<reference evidence="2" key="2">
    <citation type="journal article" name="BMC Genomics">
        <title>New genome assemblies reveal patterns of domestication and adaptation across Brettanomyces (Dekkera) species.</title>
        <authorList>
            <person name="Roach M.J."/>
            <person name="Borneman A.R."/>
        </authorList>
    </citation>
    <scope>NUCLEOTIDE SEQUENCE</scope>
    <source>
        <strain evidence="2">UCD 2041</strain>
    </source>
</reference>
<evidence type="ECO:0000256" key="1">
    <source>
        <dbReference type="SAM" id="MobiDB-lite"/>
    </source>
</evidence>
<dbReference type="Proteomes" id="UP000663131">
    <property type="component" value="Chromosome 8"/>
</dbReference>
<evidence type="ECO:0000313" key="3">
    <source>
        <dbReference type="Proteomes" id="UP000663131"/>
    </source>
</evidence>
<dbReference type="EMBL" id="CP063136">
    <property type="protein sequence ID" value="QOU20755.1"/>
    <property type="molecule type" value="Genomic_DNA"/>
</dbReference>
<feature type="compositionally biased region" description="Polar residues" evidence="1">
    <location>
        <begin position="36"/>
        <end position="45"/>
    </location>
</feature>
<name>A0A871R9B5_DEKBR</name>
<proteinExistence type="predicted"/>
<dbReference type="KEGG" id="bbrx:BRETT_000468"/>
<dbReference type="AlphaFoldDB" id="A0A871R9B5"/>
<protein>
    <submittedName>
        <fullName evidence="2">Uncharacterized protein</fullName>
    </submittedName>
</protein>
<dbReference type="RefSeq" id="XP_041137248.1">
    <property type="nucleotide sequence ID" value="XM_041279034.1"/>
</dbReference>
<dbReference type="GeneID" id="64572393"/>
<sequence>MIGASSISEMFRQYAARLMSVTKQPVSRVRPAEGTSVATMSAEQRQMSDKKMANDLDRIIEAEMLLAYD</sequence>
<organism evidence="2 3">
    <name type="scientific">Dekkera bruxellensis</name>
    <name type="common">Brettanomyces custersii</name>
    <dbReference type="NCBI Taxonomy" id="5007"/>
    <lineage>
        <taxon>Eukaryota</taxon>
        <taxon>Fungi</taxon>
        <taxon>Dikarya</taxon>
        <taxon>Ascomycota</taxon>
        <taxon>Saccharomycotina</taxon>
        <taxon>Pichiomycetes</taxon>
        <taxon>Pichiales</taxon>
        <taxon>Pichiaceae</taxon>
        <taxon>Brettanomyces</taxon>
    </lineage>
</organism>